<keyword evidence="4 6" id="KW-1133">Transmembrane helix</keyword>
<dbReference type="OrthoDB" id="185373at2759"/>
<dbReference type="GO" id="GO:0016020">
    <property type="term" value="C:membrane"/>
    <property type="evidence" value="ECO:0007669"/>
    <property type="project" value="UniProtKB-SubCell"/>
</dbReference>
<accession>A0A804IAT4</accession>
<dbReference type="Pfam" id="PF03311">
    <property type="entry name" value="Cornichon"/>
    <property type="match status" value="1"/>
</dbReference>
<evidence type="ECO:0000313" key="9">
    <source>
        <dbReference type="Proteomes" id="UP000012960"/>
    </source>
</evidence>
<evidence type="ECO:0000256" key="6">
    <source>
        <dbReference type="SAM" id="Phobius"/>
    </source>
</evidence>
<comment type="subcellular location">
    <subcellularLocation>
        <location evidence="1">Membrane</location>
        <topology evidence="1">Multi-pass membrane protein</topology>
    </subcellularLocation>
</comment>
<keyword evidence="5 6" id="KW-0472">Membrane</keyword>
<evidence type="ECO:0000256" key="1">
    <source>
        <dbReference type="ARBA" id="ARBA00004141"/>
    </source>
</evidence>
<sequence length="142" mass="16836">MVYVWLAAFFLLVFLLVLVIYQLMSLADLEFDCINPYDSASQINKVIVPEFVLQGSLCLLFLLSGHWLMFLFCVPNLYYNFRLYQRRQHLIDVTEVFNQINREKKRRLFKVVSVVGLLLMSLFWMLWSVLEVDEQLVTVRSS</sequence>
<dbReference type="Proteomes" id="UP000012960">
    <property type="component" value="Unplaced"/>
</dbReference>
<dbReference type="GO" id="GO:0016192">
    <property type="term" value="P:vesicle-mediated transport"/>
    <property type="evidence" value="ECO:0007669"/>
    <property type="project" value="InterPro"/>
</dbReference>
<proteinExistence type="inferred from homology"/>
<dbReference type="EMBL" id="HG996468">
    <property type="protein sequence ID" value="CAG1849818.1"/>
    <property type="molecule type" value="Genomic_DNA"/>
</dbReference>
<evidence type="ECO:0000256" key="4">
    <source>
        <dbReference type="ARBA" id="ARBA00022989"/>
    </source>
</evidence>
<comment type="similarity">
    <text evidence="2">Belongs to the cornichon family.</text>
</comment>
<dbReference type="EnsemblPlants" id="Ma03_t11080.2">
    <property type="protein sequence ID" value="Ma03_p11080.2"/>
    <property type="gene ID" value="Ma03_g11080"/>
</dbReference>
<reference evidence="7" key="1">
    <citation type="submission" date="2021-03" db="EMBL/GenBank/DDBJ databases">
        <authorList>
            <consortium name="Genoscope - CEA"/>
            <person name="William W."/>
        </authorList>
    </citation>
    <scope>NUCLEOTIDE SEQUENCE</scope>
    <source>
        <strain evidence="7">Doubled-haploid Pahang</strain>
    </source>
</reference>
<dbReference type="AlphaFoldDB" id="A0A804IAT4"/>
<gene>
    <name evidence="7" type="ORF">GSMUA_214040.1</name>
</gene>
<evidence type="ECO:0000256" key="5">
    <source>
        <dbReference type="ARBA" id="ARBA00023136"/>
    </source>
</evidence>
<dbReference type="InParanoid" id="A0A804IAT4"/>
<keyword evidence="3 6" id="KW-0812">Transmembrane</keyword>
<organism evidence="8 9">
    <name type="scientific">Musa acuminata subsp. malaccensis</name>
    <name type="common">Wild banana</name>
    <name type="synonym">Musa malaccensis</name>
    <dbReference type="NCBI Taxonomy" id="214687"/>
    <lineage>
        <taxon>Eukaryota</taxon>
        <taxon>Viridiplantae</taxon>
        <taxon>Streptophyta</taxon>
        <taxon>Embryophyta</taxon>
        <taxon>Tracheophyta</taxon>
        <taxon>Spermatophyta</taxon>
        <taxon>Magnoliopsida</taxon>
        <taxon>Liliopsida</taxon>
        <taxon>Zingiberales</taxon>
        <taxon>Musaceae</taxon>
        <taxon>Musa</taxon>
    </lineage>
</organism>
<evidence type="ECO:0000256" key="3">
    <source>
        <dbReference type="ARBA" id="ARBA00022692"/>
    </source>
</evidence>
<dbReference type="InterPro" id="IPR003377">
    <property type="entry name" value="Cornichon"/>
</dbReference>
<evidence type="ECO:0000256" key="2">
    <source>
        <dbReference type="ARBA" id="ARBA00010095"/>
    </source>
</evidence>
<reference evidence="8" key="2">
    <citation type="submission" date="2021-05" db="UniProtKB">
        <authorList>
            <consortium name="EnsemblPlants"/>
        </authorList>
    </citation>
    <scope>IDENTIFICATION</scope>
    <source>
        <strain evidence="8">subsp. malaccensis</strain>
    </source>
</reference>
<dbReference type="PANTHER" id="PTHR12290">
    <property type="entry name" value="CORNICHON-RELATED"/>
    <property type="match status" value="1"/>
</dbReference>
<dbReference type="SMART" id="SM01398">
    <property type="entry name" value="Cornichon"/>
    <property type="match status" value="1"/>
</dbReference>
<feature type="transmembrane region" description="Helical" evidence="6">
    <location>
        <begin position="51"/>
        <end position="79"/>
    </location>
</feature>
<keyword evidence="9" id="KW-1185">Reference proteome</keyword>
<protein>
    <submittedName>
        <fullName evidence="7">(wild Malaysian banana) hypothetical protein</fullName>
    </submittedName>
</protein>
<evidence type="ECO:0000313" key="8">
    <source>
        <dbReference type="EnsemblPlants" id="Ma03_p11080.2"/>
    </source>
</evidence>
<dbReference type="Gramene" id="Ma03_t11080.2">
    <property type="protein sequence ID" value="Ma03_p11080.2"/>
    <property type="gene ID" value="Ma03_g11080"/>
</dbReference>
<name>A0A804IAT4_MUSAM</name>
<dbReference type="OMA" id="HLVMGHW"/>
<feature type="transmembrane region" description="Helical" evidence="6">
    <location>
        <begin position="108"/>
        <end position="127"/>
    </location>
</feature>
<evidence type="ECO:0000313" key="7">
    <source>
        <dbReference type="EMBL" id="CAG1849818.1"/>
    </source>
</evidence>